<dbReference type="Proteomes" id="UP000076501">
    <property type="component" value="Unassembled WGS sequence"/>
</dbReference>
<gene>
    <name evidence="1" type="ORF">B4082_1334</name>
</gene>
<evidence type="ECO:0000313" key="2">
    <source>
        <dbReference type="Proteomes" id="UP000076501"/>
    </source>
</evidence>
<dbReference type="PATRIC" id="fig|1396.539.peg.846"/>
<protein>
    <submittedName>
        <fullName evidence="1">Uncharacterized protein</fullName>
    </submittedName>
</protein>
<name>A0A164GWM3_BACCE</name>
<comment type="caution">
    <text evidence="1">The sequence shown here is derived from an EMBL/GenBank/DDBJ whole genome shotgun (WGS) entry which is preliminary data.</text>
</comment>
<evidence type="ECO:0000313" key="1">
    <source>
        <dbReference type="EMBL" id="KZD38989.1"/>
    </source>
</evidence>
<dbReference type="EMBL" id="LJKA01000019">
    <property type="protein sequence ID" value="KZD38989.1"/>
    <property type="molecule type" value="Genomic_DNA"/>
</dbReference>
<sequence length="37" mass="4393">MIQVIKLTTNIIRFFFTFFNSMKNNKKKIENPSISKA</sequence>
<proteinExistence type="predicted"/>
<reference evidence="1 2" key="1">
    <citation type="submission" date="2015-09" db="EMBL/GenBank/DDBJ databases">
        <title>Bacillus cereus food isolates.</title>
        <authorList>
            <person name="Boekhorst J."/>
        </authorList>
    </citation>
    <scope>NUCLEOTIDE SEQUENCE [LARGE SCALE GENOMIC DNA]</scope>
    <source>
        <strain evidence="1 2">B4082</strain>
    </source>
</reference>
<organism evidence="1 2">
    <name type="scientific">Bacillus cereus</name>
    <dbReference type="NCBI Taxonomy" id="1396"/>
    <lineage>
        <taxon>Bacteria</taxon>
        <taxon>Bacillati</taxon>
        <taxon>Bacillota</taxon>
        <taxon>Bacilli</taxon>
        <taxon>Bacillales</taxon>
        <taxon>Bacillaceae</taxon>
        <taxon>Bacillus</taxon>
        <taxon>Bacillus cereus group</taxon>
    </lineage>
</organism>
<accession>A0A164GWM3</accession>
<dbReference type="AlphaFoldDB" id="A0A164GWM3"/>